<organism evidence="2 3">
    <name type="scientific">Sphingobacterium detergens</name>
    <dbReference type="NCBI Taxonomy" id="1145106"/>
    <lineage>
        <taxon>Bacteria</taxon>
        <taxon>Pseudomonadati</taxon>
        <taxon>Bacteroidota</taxon>
        <taxon>Sphingobacteriia</taxon>
        <taxon>Sphingobacteriales</taxon>
        <taxon>Sphingobacteriaceae</taxon>
        <taxon>Sphingobacterium</taxon>
    </lineage>
</organism>
<dbReference type="RefSeq" id="WP_120259968.1">
    <property type="nucleotide sequence ID" value="NZ_RAPY01000002.1"/>
</dbReference>
<evidence type="ECO:0000313" key="2">
    <source>
        <dbReference type="EMBL" id="RKE52983.1"/>
    </source>
</evidence>
<keyword evidence="3" id="KW-1185">Reference proteome</keyword>
<reference evidence="2 3" key="1">
    <citation type="submission" date="2018-09" db="EMBL/GenBank/DDBJ databases">
        <title>Genomic Encyclopedia of Type Strains, Phase III (KMG-III): the genomes of soil and plant-associated and newly described type strains.</title>
        <authorList>
            <person name="Whitman W."/>
        </authorList>
    </citation>
    <scope>NUCLEOTIDE SEQUENCE [LARGE SCALE GENOMIC DNA]</scope>
    <source>
        <strain evidence="2 3">CECT 7938</strain>
    </source>
</reference>
<dbReference type="EMBL" id="RAPY01000002">
    <property type="protein sequence ID" value="RKE52983.1"/>
    <property type="molecule type" value="Genomic_DNA"/>
</dbReference>
<protein>
    <submittedName>
        <fullName evidence="2">Uncharacterized protein</fullName>
    </submittedName>
</protein>
<keyword evidence="1" id="KW-0732">Signal</keyword>
<dbReference type="AlphaFoldDB" id="A0A420B8H5"/>
<proteinExistence type="predicted"/>
<accession>A0A420B8H5</accession>
<gene>
    <name evidence="2" type="ORF">DFQ12_3230</name>
</gene>
<dbReference type="Proteomes" id="UP000286246">
    <property type="component" value="Unassembled WGS sequence"/>
</dbReference>
<evidence type="ECO:0000256" key="1">
    <source>
        <dbReference type="SAM" id="SignalP"/>
    </source>
</evidence>
<evidence type="ECO:0000313" key="3">
    <source>
        <dbReference type="Proteomes" id="UP000286246"/>
    </source>
</evidence>
<dbReference type="OrthoDB" id="796401at2"/>
<feature type="signal peptide" evidence="1">
    <location>
        <begin position="1"/>
        <end position="18"/>
    </location>
</feature>
<sequence length="318" mass="36223">MKISYFLLLLIFATLKVAGQTKADSIPFIAYWATGDSYNFTITKIQQQWQEDEPIKNVSTSFQATFTVLDSSDTGYRIKWAYDIDLSQFTNSDDSTANLIKGIAKDMVMEVTYKTDEVGQFVGLENLEEIKNRTLSIYSTISKNLEKSGKMSSEQTGKILQALNKIFSSKEMVEQMVAKDILLFHLPFGNAYPIADTLYYEDEFSNLFGNTALRADVQVYVKAASRDDNYCTIVQTSALNPEDAKTYFTNLFTQLGVNDKEMGEMIKTSTLHITDNKHLEYWYDPGVPYFVESNRQSILRTGDKKVKSVDITRIQYND</sequence>
<feature type="chain" id="PRO_5019141424" evidence="1">
    <location>
        <begin position="19"/>
        <end position="318"/>
    </location>
</feature>
<comment type="caution">
    <text evidence="2">The sequence shown here is derived from an EMBL/GenBank/DDBJ whole genome shotgun (WGS) entry which is preliminary data.</text>
</comment>
<name>A0A420B8H5_SPHD1</name>